<comment type="caution">
    <text evidence="2">The sequence shown here is derived from an EMBL/GenBank/DDBJ whole genome shotgun (WGS) entry which is preliminary data.</text>
</comment>
<keyword evidence="3" id="KW-1185">Reference proteome</keyword>
<protein>
    <recommendedName>
        <fullName evidence="4">DUF4097 domain-containing protein</fullName>
    </recommendedName>
</protein>
<feature type="signal peptide" evidence="1">
    <location>
        <begin position="1"/>
        <end position="25"/>
    </location>
</feature>
<evidence type="ECO:0000313" key="2">
    <source>
        <dbReference type="EMBL" id="MFD1542201.1"/>
    </source>
</evidence>
<dbReference type="EMBL" id="JBHUCM010000031">
    <property type="protein sequence ID" value="MFD1542201.1"/>
    <property type="molecule type" value="Genomic_DNA"/>
</dbReference>
<evidence type="ECO:0008006" key="4">
    <source>
        <dbReference type="Google" id="ProtNLM"/>
    </source>
</evidence>
<evidence type="ECO:0000256" key="1">
    <source>
        <dbReference type="SAM" id="SignalP"/>
    </source>
</evidence>
<sequence length="245" mass="25743">MRRITATTTALALAGLIGLTGCALKLDAKDVHTAQSFPYTGPQLAIKSSMGGLRIMPGTGTTVQVERWLRGKAADDGNASWSLRDGTLRLSANCTVVFGDCGARYHVKVPPGIRLTVDGGDDGVILQNLTQDVDVSNGGSIKAYDMAGKLRLLSDDATITGERLKSPSVRVRSNTGAINLSFAVPPSNLDLLSKDGQVTATVPAGAYRVTARSKDGAEQSEIKSTESDRTIVAKSNTGDVRIIAR</sequence>
<proteinExistence type="predicted"/>
<dbReference type="Proteomes" id="UP001597097">
    <property type="component" value="Unassembled WGS sequence"/>
</dbReference>
<evidence type="ECO:0000313" key="3">
    <source>
        <dbReference type="Proteomes" id="UP001597097"/>
    </source>
</evidence>
<dbReference type="RefSeq" id="WP_219537394.1">
    <property type="nucleotide sequence ID" value="NZ_JAHKRM010000037.1"/>
</dbReference>
<reference evidence="3" key="1">
    <citation type="journal article" date="2019" name="Int. J. Syst. Evol. Microbiol.">
        <title>The Global Catalogue of Microorganisms (GCM) 10K type strain sequencing project: providing services to taxonomists for standard genome sequencing and annotation.</title>
        <authorList>
            <consortium name="The Broad Institute Genomics Platform"/>
            <consortium name="The Broad Institute Genome Sequencing Center for Infectious Disease"/>
            <person name="Wu L."/>
            <person name="Ma J."/>
        </authorList>
    </citation>
    <scope>NUCLEOTIDE SEQUENCE [LARGE SCALE GENOMIC DNA]</scope>
    <source>
        <strain evidence="3">CGMCC 1.15399</strain>
    </source>
</reference>
<feature type="chain" id="PRO_5045575981" description="DUF4097 domain-containing protein" evidence="1">
    <location>
        <begin position="26"/>
        <end position="245"/>
    </location>
</feature>
<name>A0ABW4GIX4_9ACTN</name>
<accession>A0ABW4GIX4</accession>
<keyword evidence="1" id="KW-0732">Signal</keyword>
<organism evidence="2 3">
    <name type="scientific">Nonomuraea guangzhouensis</name>
    <dbReference type="NCBI Taxonomy" id="1291555"/>
    <lineage>
        <taxon>Bacteria</taxon>
        <taxon>Bacillati</taxon>
        <taxon>Actinomycetota</taxon>
        <taxon>Actinomycetes</taxon>
        <taxon>Streptosporangiales</taxon>
        <taxon>Streptosporangiaceae</taxon>
        <taxon>Nonomuraea</taxon>
    </lineage>
</organism>
<dbReference type="PROSITE" id="PS51257">
    <property type="entry name" value="PROKAR_LIPOPROTEIN"/>
    <property type="match status" value="1"/>
</dbReference>
<gene>
    <name evidence="2" type="ORF">ACFSJ0_34480</name>
</gene>